<evidence type="ECO:0000256" key="4">
    <source>
        <dbReference type="ARBA" id="ARBA00022643"/>
    </source>
</evidence>
<evidence type="ECO:0000256" key="6">
    <source>
        <dbReference type="ARBA" id="ARBA00023002"/>
    </source>
</evidence>
<dbReference type="OrthoDB" id="9977870at2759"/>
<comment type="similarity">
    <text evidence="12">Belongs to the dus family.</text>
</comment>
<keyword evidence="3 12" id="KW-0285">Flavoprotein</keyword>
<feature type="domain" description="DUS-like FMN-binding" evidence="15">
    <location>
        <begin position="30"/>
        <end position="288"/>
    </location>
</feature>
<evidence type="ECO:0000256" key="12">
    <source>
        <dbReference type="PIRNR" id="PIRNR006621"/>
    </source>
</evidence>
<gene>
    <name evidence="17" type="primary">LOC106079329</name>
</gene>
<evidence type="ECO:0000256" key="9">
    <source>
        <dbReference type="ARBA" id="ARBA00051932"/>
    </source>
</evidence>
<comment type="function">
    <text evidence="2 12">Catalyzes the synthesis of dihydrouridine, a modified base found in the D-loop of most tRNAs.</text>
</comment>
<dbReference type="Pfam" id="PF01207">
    <property type="entry name" value="Dus"/>
    <property type="match status" value="1"/>
</dbReference>
<organism evidence="16 17">
    <name type="scientific">Biomphalaria glabrata</name>
    <name type="common">Bloodfluke planorb</name>
    <name type="synonym">Freshwater snail</name>
    <dbReference type="NCBI Taxonomy" id="6526"/>
    <lineage>
        <taxon>Eukaryota</taxon>
        <taxon>Metazoa</taxon>
        <taxon>Spiralia</taxon>
        <taxon>Lophotrochozoa</taxon>
        <taxon>Mollusca</taxon>
        <taxon>Gastropoda</taxon>
        <taxon>Heterobranchia</taxon>
        <taxon>Euthyneura</taxon>
        <taxon>Panpulmonata</taxon>
        <taxon>Hygrophila</taxon>
        <taxon>Lymnaeoidea</taxon>
        <taxon>Planorbidae</taxon>
        <taxon>Biomphalaria</taxon>
    </lineage>
</organism>
<dbReference type="GO" id="GO:0102266">
    <property type="term" value="F:tRNA-dihydrouridine20a synthase activity"/>
    <property type="evidence" value="ECO:0007669"/>
    <property type="project" value="UniProtKB-EC"/>
</dbReference>
<dbReference type="PROSITE" id="PS01136">
    <property type="entry name" value="UPF0034"/>
    <property type="match status" value="1"/>
</dbReference>
<accession>A0A9W3AAE1</accession>
<comment type="catalytic activity">
    <reaction evidence="9">
        <text>5,6-dihydrouridine(20b) in tRNA + NAD(+) = uridine(20b) in tRNA + NADH + H(+)</text>
        <dbReference type="Rhea" id="RHEA:53352"/>
        <dbReference type="Rhea" id="RHEA-COMP:13537"/>
        <dbReference type="Rhea" id="RHEA-COMP:13538"/>
        <dbReference type="ChEBI" id="CHEBI:15378"/>
        <dbReference type="ChEBI" id="CHEBI:57540"/>
        <dbReference type="ChEBI" id="CHEBI:57945"/>
        <dbReference type="ChEBI" id="CHEBI:65315"/>
        <dbReference type="ChEBI" id="CHEBI:74443"/>
        <dbReference type="EC" id="1.3.1.90"/>
    </reaction>
    <physiologicalReaction direction="right-to-left" evidence="9">
        <dbReference type="Rhea" id="RHEA:53354"/>
    </physiologicalReaction>
</comment>
<dbReference type="PANTHER" id="PTHR11082">
    <property type="entry name" value="TRNA-DIHYDROURIDINE SYNTHASE"/>
    <property type="match status" value="1"/>
</dbReference>
<comment type="catalytic activity">
    <reaction evidence="8">
        <text>5,6-dihydrouridine(20a) in tRNA + NAD(+) = uridine(20a) in tRNA + NADH + H(+)</text>
        <dbReference type="Rhea" id="RHEA:53348"/>
        <dbReference type="Rhea" id="RHEA-COMP:13535"/>
        <dbReference type="Rhea" id="RHEA-COMP:13536"/>
        <dbReference type="ChEBI" id="CHEBI:15378"/>
        <dbReference type="ChEBI" id="CHEBI:57540"/>
        <dbReference type="ChEBI" id="CHEBI:57945"/>
        <dbReference type="ChEBI" id="CHEBI:65315"/>
        <dbReference type="ChEBI" id="CHEBI:74443"/>
        <dbReference type="EC" id="1.3.1.90"/>
    </reaction>
    <physiologicalReaction direction="right-to-left" evidence="8">
        <dbReference type="Rhea" id="RHEA:53350"/>
    </physiologicalReaction>
</comment>
<protein>
    <recommendedName>
        <fullName evidence="12">tRNA-dihydrouridine synthase</fullName>
        <ecNumber evidence="12">1.3.1.-</ecNumber>
    </recommendedName>
</protein>
<dbReference type="SUPFAM" id="SSF51395">
    <property type="entry name" value="FMN-linked oxidoreductases"/>
    <property type="match status" value="1"/>
</dbReference>
<comment type="catalytic activity">
    <reaction evidence="7">
        <text>5,6-dihydrouridine(20b) in tRNA + NADP(+) = uridine(20b) in tRNA + NADPH + H(+)</text>
        <dbReference type="Rhea" id="RHEA:53356"/>
        <dbReference type="Rhea" id="RHEA-COMP:13537"/>
        <dbReference type="Rhea" id="RHEA-COMP:13538"/>
        <dbReference type="ChEBI" id="CHEBI:15378"/>
        <dbReference type="ChEBI" id="CHEBI:57783"/>
        <dbReference type="ChEBI" id="CHEBI:58349"/>
        <dbReference type="ChEBI" id="CHEBI:65315"/>
        <dbReference type="ChEBI" id="CHEBI:74443"/>
        <dbReference type="EC" id="1.3.1.90"/>
    </reaction>
    <physiologicalReaction direction="right-to-left" evidence="7">
        <dbReference type="Rhea" id="RHEA:53358"/>
    </physiologicalReaction>
</comment>
<evidence type="ECO:0000256" key="14">
    <source>
        <dbReference type="PIRSR" id="PIRSR006621-2"/>
    </source>
</evidence>
<evidence type="ECO:0000256" key="5">
    <source>
        <dbReference type="ARBA" id="ARBA00022694"/>
    </source>
</evidence>
<evidence type="ECO:0000256" key="13">
    <source>
        <dbReference type="PIRSR" id="PIRSR006621-1"/>
    </source>
</evidence>
<keyword evidence="6 12" id="KW-0560">Oxidoreductase</keyword>
<dbReference type="GeneID" id="106079329"/>
<keyword evidence="14" id="KW-0547">Nucleotide-binding</keyword>
<evidence type="ECO:0000313" key="17">
    <source>
        <dbReference type="RefSeq" id="XP_055884171.1"/>
    </source>
</evidence>
<dbReference type="PIRSF" id="PIRSF006621">
    <property type="entry name" value="Dus"/>
    <property type="match status" value="1"/>
</dbReference>
<proteinExistence type="inferred from homology"/>
<comment type="similarity">
    <text evidence="11">Belongs to the Dus family. Dus4 subfamily.</text>
</comment>
<dbReference type="OMA" id="QRPHHDI"/>
<reference evidence="17" key="1">
    <citation type="submission" date="2025-08" db="UniProtKB">
        <authorList>
            <consortium name="RefSeq"/>
        </authorList>
    </citation>
    <scope>IDENTIFICATION</scope>
</reference>
<keyword evidence="4 12" id="KW-0288">FMN</keyword>
<dbReference type="InterPro" id="IPR018517">
    <property type="entry name" value="tRNA_hU_synthase_CS"/>
</dbReference>
<dbReference type="PANTHER" id="PTHR11082:SF31">
    <property type="entry name" value="TRNA-DIHYDROURIDINE(20A_20B) SYNTHASE [NAD(P)+]-LIKE"/>
    <property type="match status" value="1"/>
</dbReference>
<evidence type="ECO:0000259" key="15">
    <source>
        <dbReference type="Pfam" id="PF01207"/>
    </source>
</evidence>
<comment type="cofactor">
    <cofactor evidence="1 12 14">
        <name>FMN</name>
        <dbReference type="ChEBI" id="CHEBI:58210"/>
    </cofactor>
</comment>
<dbReference type="InterPro" id="IPR035587">
    <property type="entry name" value="DUS-like_FMN-bd"/>
</dbReference>
<dbReference type="Gene3D" id="3.20.20.70">
    <property type="entry name" value="Aldolase class I"/>
    <property type="match status" value="1"/>
</dbReference>
<evidence type="ECO:0000256" key="11">
    <source>
        <dbReference type="ARBA" id="ARBA00060741"/>
    </source>
</evidence>
<evidence type="ECO:0000256" key="10">
    <source>
        <dbReference type="ARBA" id="ARBA00052996"/>
    </source>
</evidence>
<dbReference type="InterPro" id="IPR013785">
    <property type="entry name" value="Aldolase_TIM"/>
</dbReference>
<dbReference type="GO" id="GO:0050660">
    <property type="term" value="F:flavin adenine dinucleotide binding"/>
    <property type="evidence" value="ECO:0007669"/>
    <property type="project" value="InterPro"/>
</dbReference>
<dbReference type="Proteomes" id="UP001165740">
    <property type="component" value="Chromosome 4"/>
</dbReference>
<evidence type="ECO:0000256" key="3">
    <source>
        <dbReference type="ARBA" id="ARBA00022630"/>
    </source>
</evidence>
<feature type="binding site" evidence="14">
    <location>
        <begin position="32"/>
        <end position="34"/>
    </location>
    <ligand>
        <name>FMN</name>
        <dbReference type="ChEBI" id="CHEBI:58210"/>
    </ligand>
</feature>
<keyword evidence="5 12" id="KW-0819">tRNA processing</keyword>
<keyword evidence="16" id="KW-1185">Reference proteome</keyword>
<evidence type="ECO:0000256" key="2">
    <source>
        <dbReference type="ARBA" id="ARBA00002468"/>
    </source>
</evidence>
<feature type="binding site" evidence="14">
    <location>
        <position position="86"/>
    </location>
    <ligand>
        <name>FMN</name>
        <dbReference type="ChEBI" id="CHEBI:58210"/>
    </ligand>
</feature>
<dbReference type="EC" id="1.3.1.-" evidence="12"/>
<name>A0A9W3AAE1_BIOGL</name>
<feature type="binding site" evidence="14">
    <location>
        <begin position="239"/>
        <end position="240"/>
    </location>
    <ligand>
        <name>FMN</name>
        <dbReference type="ChEBI" id="CHEBI:58210"/>
    </ligand>
</feature>
<evidence type="ECO:0000256" key="7">
    <source>
        <dbReference type="ARBA" id="ARBA00050434"/>
    </source>
</evidence>
<comment type="catalytic activity">
    <reaction evidence="10">
        <text>5,6-dihydrouridine(20a) in tRNA + NADP(+) = uridine(20a) in tRNA + NADPH + H(+)</text>
        <dbReference type="Rhea" id="RHEA:53344"/>
        <dbReference type="Rhea" id="RHEA-COMP:13535"/>
        <dbReference type="Rhea" id="RHEA-COMP:13536"/>
        <dbReference type="ChEBI" id="CHEBI:15378"/>
        <dbReference type="ChEBI" id="CHEBI:57783"/>
        <dbReference type="ChEBI" id="CHEBI:58349"/>
        <dbReference type="ChEBI" id="CHEBI:65315"/>
        <dbReference type="ChEBI" id="CHEBI:74443"/>
        <dbReference type="EC" id="1.3.1.90"/>
    </reaction>
    <physiologicalReaction direction="right-to-left" evidence="10">
        <dbReference type="Rhea" id="RHEA:53346"/>
    </physiologicalReaction>
</comment>
<feature type="binding site" evidence="14">
    <location>
        <position position="185"/>
    </location>
    <ligand>
        <name>FMN</name>
        <dbReference type="ChEBI" id="CHEBI:58210"/>
    </ligand>
</feature>
<evidence type="ECO:0000256" key="8">
    <source>
        <dbReference type="ARBA" id="ARBA00051779"/>
    </source>
</evidence>
<sequence length="317" mass="35399">MTALSLPNESIFPYLTPIELFKEKDIVKVCAPMVRYSKLAFRKLVRKYDCDLAFTPMIVANSFIKSIKARDNDLTTSFDDKPLIVQFAANNAQDFAEATEIVAPFVDGVDLNCGCPQRWAMAEGYGASLLKKSDLLCDMIKQATSRVNRADFTVSMKIRIHADIRETVDFCQKVEKMGLSFLTVHGRNKYQRCEPVDFDAIKIVKDSVQIPVIANGDIRSMDDVSRVSDSTGVDGVMSARGILANPAMYSGFFDTPLHCIQDWVDIALSLGTSFSIFHHHLILMLEHLLPKAERNVFNSLASTSAVLDFLRENVGIK</sequence>
<dbReference type="CDD" id="cd02801">
    <property type="entry name" value="DUS_like_FMN"/>
    <property type="match status" value="1"/>
</dbReference>
<dbReference type="FunFam" id="3.20.20.70:FF:000100">
    <property type="entry name" value="tRNA-dihydrouridine synthase"/>
    <property type="match status" value="1"/>
</dbReference>
<evidence type="ECO:0000256" key="1">
    <source>
        <dbReference type="ARBA" id="ARBA00001917"/>
    </source>
</evidence>
<dbReference type="RefSeq" id="XP_055884171.1">
    <property type="nucleotide sequence ID" value="XM_056028196.1"/>
</dbReference>
<dbReference type="InterPro" id="IPR001269">
    <property type="entry name" value="DUS_fam"/>
</dbReference>
<dbReference type="AlphaFoldDB" id="A0A9W3AAE1"/>
<evidence type="ECO:0000313" key="16">
    <source>
        <dbReference type="Proteomes" id="UP001165740"/>
    </source>
</evidence>
<feature type="active site" description="Proton donor" evidence="13">
    <location>
        <position position="115"/>
    </location>
</feature>